<feature type="transmembrane region" description="Helical" evidence="3">
    <location>
        <begin position="12"/>
        <end position="37"/>
    </location>
</feature>
<feature type="transmembrane region" description="Helical" evidence="3">
    <location>
        <begin position="43"/>
        <end position="60"/>
    </location>
</feature>
<dbReference type="InterPro" id="IPR009003">
    <property type="entry name" value="Peptidase_S1_PA"/>
</dbReference>
<dbReference type="SUPFAM" id="SSF50494">
    <property type="entry name" value="Trypsin-like serine proteases"/>
    <property type="match status" value="1"/>
</dbReference>
<evidence type="ECO:0000313" key="4">
    <source>
        <dbReference type="EMBL" id="BBQ04780.1"/>
    </source>
</evidence>
<feature type="compositionally biased region" description="Polar residues" evidence="2">
    <location>
        <begin position="569"/>
        <end position="580"/>
    </location>
</feature>
<keyword evidence="3" id="KW-0812">Transmembrane</keyword>
<reference evidence="4" key="1">
    <citation type="journal article" date="2020" name="Viruses">
        <title>Deciphering the Virome of Culex vishnui Subgroup Mosquitoes, the Major Vectors of Japanese Encephalitis, in Japan.</title>
        <authorList>
            <person name="Faizah A.N."/>
            <person name="Kobayashi D."/>
            <person name="Isawa H."/>
            <person name="Amoa-Bosompem M."/>
            <person name="Murota K."/>
            <person name="Higa Y."/>
            <person name="Futami K."/>
            <person name="Shimada S."/>
            <person name="Kim K.S."/>
            <person name="Itokawa K."/>
            <person name="Watanabe M."/>
            <person name="Tsuda Y."/>
            <person name="Minakawa N."/>
            <person name="Miura K."/>
            <person name="Hirayama K."/>
            <person name="Sawabe K."/>
        </authorList>
    </citation>
    <scope>NUCLEOTIDE SEQUENCE</scope>
    <source>
        <strain evidence="4">17CxNGK-Cnt</strain>
    </source>
</reference>
<keyword evidence="1" id="KW-0378">Hydrolase</keyword>
<evidence type="ECO:0000256" key="3">
    <source>
        <dbReference type="SAM" id="Phobius"/>
    </source>
</evidence>
<dbReference type="EMBL" id="LC513833">
    <property type="protein sequence ID" value="BBQ04780.1"/>
    <property type="molecule type" value="Genomic_RNA"/>
</dbReference>
<protein>
    <recommendedName>
        <fullName evidence="5">Serine protease</fullName>
    </recommendedName>
</protein>
<name>A0A6F8PYR2_9VIRU</name>
<proteinExistence type="predicted"/>
<dbReference type="GO" id="GO:0016787">
    <property type="term" value="F:hydrolase activity"/>
    <property type="evidence" value="ECO:0007669"/>
    <property type="project" value="UniProtKB-KW"/>
</dbReference>
<organism evidence="4">
    <name type="scientific">Culex inatomii luteo-like virus</name>
    <dbReference type="NCBI Taxonomy" id="2683674"/>
    <lineage>
        <taxon>Viruses</taxon>
        <taxon>Riboviria</taxon>
    </lineage>
</organism>
<accession>A0A6F8PYR2</accession>
<feature type="transmembrane region" description="Helical" evidence="3">
    <location>
        <begin position="98"/>
        <end position="118"/>
    </location>
</feature>
<keyword evidence="3" id="KW-1133">Transmembrane helix</keyword>
<feature type="region of interest" description="Disordered" evidence="2">
    <location>
        <begin position="569"/>
        <end position="634"/>
    </location>
</feature>
<evidence type="ECO:0008006" key="5">
    <source>
        <dbReference type="Google" id="ProtNLM"/>
    </source>
</evidence>
<feature type="compositionally biased region" description="Polar residues" evidence="2">
    <location>
        <begin position="617"/>
        <end position="634"/>
    </location>
</feature>
<feature type="compositionally biased region" description="Basic residues" evidence="2">
    <location>
        <begin position="584"/>
        <end position="595"/>
    </location>
</feature>
<evidence type="ECO:0000256" key="1">
    <source>
        <dbReference type="ARBA" id="ARBA00022801"/>
    </source>
</evidence>
<keyword evidence="3" id="KW-0472">Membrane</keyword>
<evidence type="ECO:0000256" key="2">
    <source>
        <dbReference type="SAM" id="MobiDB-lite"/>
    </source>
</evidence>
<sequence length="634" mass="71170">MYKPLTMIMEDFLISHYALLVYVVLLVFLALTIVNVFNPCTKAVCMCSFAAVFVMFLRALALVTRRFFYMGVRGVIHVLGSPKFWHSFRSDVAISPEMYYTMLAFYLTLCLAISYSIWYKRREAMRHKYMVLDQSGTYMEEKAMPNSHYEVVPVLPGFQAAVLVSLDGITYRENGQCFWVDEGLLTAAHVVEGYDYCCIYRDEKHKIEVPSSVFETGQGDYACCRDPIKITQKVGLSKAKLACVGIEKGAGVSANIVARGKRSIGFLDQHSQFGFLTYSGSTTSGFSGAPYHLGRTIFGMHLGADSVNMGYEAAFLKTELRPSRVIKKLVDLKKEDSASWLVEQLGREDEVQYWRSPFDPSEYKLKVGNMYHIVDGEVLREILDRKKGRRAVDKIDYLEESDQPRETTARVVETRDMETMVWQYEVEESVKISGEIDLAEPVIAPTPAEDKIEDPLISTLRGLLQEFGRTSIYTSANLPAVKEAVQAPVKEAVEPVTPVVSKVDELPLAPRDAMTFNDSGNLFRAPAVPAGAPGMVSVPAPAQNLGQPIYGPMAFPYPPPLVNYHMESRSSMPAPQNVAFTRTQRNRARRQNRQRNRSELEQYRQLFGPIQPGGVISQPQPTQMPGSTENSIEH</sequence>